<organism evidence="2 3">
    <name type="scientific">Mesomycoplasma neurolyticum</name>
    <dbReference type="NCBI Taxonomy" id="2120"/>
    <lineage>
        <taxon>Bacteria</taxon>
        <taxon>Bacillati</taxon>
        <taxon>Mycoplasmatota</taxon>
        <taxon>Mycoplasmoidales</taxon>
        <taxon>Metamycoplasmataceae</taxon>
        <taxon>Mesomycoplasma</taxon>
    </lineage>
</organism>
<reference evidence="2 3" key="1">
    <citation type="submission" date="2019-01" db="EMBL/GenBank/DDBJ databases">
        <authorList>
            <consortium name="Pathogen Informatics"/>
        </authorList>
    </citation>
    <scope>NUCLEOTIDE SEQUENCE [LARGE SCALE GENOMIC DNA]</scope>
    <source>
        <strain evidence="2 3">NCTC10166</strain>
    </source>
</reference>
<sequence>MEKTNKNLKYNEFKIKTMYFFAPRVTLFLFTAIMFIIIWLAFITRTPRYNVHLIIFITILIIEFLIFVFFIFFKILPLIMCLRELKTKQIISQEFLKTKKTYWFWKNELILINSGINVVENPLIQ</sequence>
<feature type="transmembrane region" description="Helical" evidence="1">
    <location>
        <begin position="21"/>
        <end position="43"/>
    </location>
</feature>
<evidence type="ECO:0000256" key="1">
    <source>
        <dbReference type="SAM" id="Phobius"/>
    </source>
</evidence>
<protein>
    <submittedName>
        <fullName evidence="2">Uncharacterized protein</fullName>
    </submittedName>
</protein>
<dbReference type="AlphaFoldDB" id="A0A449A5X1"/>
<accession>A0A449A5X1</accession>
<name>A0A449A5X1_9BACT</name>
<keyword evidence="3" id="KW-1185">Reference proteome</keyword>
<keyword evidence="1" id="KW-1133">Transmembrane helix</keyword>
<keyword evidence="1" id="KW-0472">Membrane</keyword>
<dbReference type="EMBL" id="LR214951">
    <property type="protein sequence ID" value="VEU59624.1"/>
    <property type="molecule type" value="Genomic_DNA"/>
</dbReference>
<keyword evidence="1" id="KW-0812">Transmembrane</keyword>
<evidence type="ECO:0000313" key="3">
    <source>
        <dbReference type="Proteomes" id="UP000289440"/>
    </source>
</evidence>
<dbReference type="Proteomes" id="UP000289440">
    <property type="component" value="Chromosome"/>
</dbReference>
<evidence type="ECO:0000313" key="2">
    <source>
        <dbReference type="EMBL" id="VEU59624.1"/>
    </source>
</evidence>
<gene>
    <name evidence="2" type="ORF">NCTC10166_00603</name>
</gene>
<dbReference type="RefSeq" id="WP_129719999.1">
    <property type="nucleotide sequence ID" value="NZ_LR214951.1"/>
</dbReference>
<dbReference type="KEGG" id="mnu:NCTC10166_00603"/>
<proteinExistence type="predicted"/>
<feature type="transmembrane region" description="Helical" evidence="1">
    <location>
        <begin position="49"/>
        <end position="73"/>
    </location>
</feature>